<protein>
    <submittedName>
        <fullName evidence="1">Uncharacterized protein</fullName>
    </submittedName>
</protein>
<accession>A0A381UV41</accession>
<dbReference type="EMBL" id="UINC01007204">
    <property type="protein sequence ID" value="SVA32006.1"/>
    <property type="molecule type" value="Genomic_DNA"/>
</dbReference>
<name>A0A381UV41_9ZZZZ</name>
<sequence>MSAETIDIDLGKCDTSDIHTSSRVGLHGA</sequence>
<organism evidence="1">
    <name type="scientific">marine metagenome</name>
    <dbReference type="NCBI Taxonomy" id="408172"/>
    <lineage>
        <taxon>unclassified sequences</taxon>
        <taxon>metagenomes</taxon>
        <taxon>ecological metagenomes</taxon>
    </lineage>
</organism>
<reference evidence="1" key="1">
    <citation type="submission" date="2018-05" db="EMBL/GenBank/DDBJ databases">
        <authorList>
            <person name="Lanie J.A."/>
            <person name="Ng W.-L."/>
            <person name="Kazmierczak K.M."/>
            <person name="Andrzejewski T.M."/>
            <person name="Davidsen T.M."/>
            <person name="Wayne K.J."/>
            <person name="Tettelin H."/>
            <person name="Glass J.I."/>
            <person name="Rusch D."/>
            <person name="Podicherti R."/>
            <person name="Tsui H.-C.T."/>
            <person name="Winkler M.E."/>
        </authorList>
    </citation>
    <scope>NUCLEOTIDE SEQUENCE</scope>
</reference>
<proteinExistence type="predicted"/>
<gene>
    <name evidence="1" type="ORF">METZ01_LOCUS84860</name>
</gene>
<evidence type="ECO:0000313" key="1">
    <source>
        <dbReference type="EMBL" id="SVA32006.1"/>
    </source>
</evidence>
<dbReference type="AlphaFoldDB" id="A0A381UV41"/>